<organism evidence="2 3">
    <name type="scientific">Lyophyllum shimeji</name>
    <name type="common">Hon-shimeji</name>
    <name type="synonym">Tricholoma shimeji</name>
    <dbReference type="NCBI Taxonomy" id="47721"/>
    <lineage>
        <taxon>Eukaryota</taxon>
        <taxon>Fungi</taxon>
        <taxon>Dikarya</taxon>
        <taxon>Basidiomycota</taxon>
        <taxon>Agaricomycotina</taxon>
        <taxon>Agaricomycetes</taxon>
        <taxon>Agaricomycetidae</taxon>
        <taxon>Agaricales</taxon>
        <taxon>Tricholomatineae</taxon>
        <taxon>Lyophyllaceae</taxon>
        <taxon>Lyophyllum</taxon>
    </lineage>
</organism>
<accession>A0A9P3PWT4</accession>
<dbReference type="InterPro" id="IPR000719">
    <property type="entry name" value="Prot_kinase_dom"/>
</dbReference>
<dbReference type="Proteomes" id="UP001063166">
    <property type="component" value="Unassembled WGS sequence"/>
</dbReference>
<dbReference type="AlphaFoldDB" id="A0A9P3PWT4"/>
<dbReference type="GO" id="GO:0004672">
    <property type="term" value="F:protein kinase activity"/>
    <property type="evidence" value="ECO:0007669"/>
    <property type="project" value="InterPro"/>
</dbReference>
<dbReference type="OrthoDB" id="1668230at2759"/>
<evidence type="ECO:0000313" key="2">
    <source>
        <dbReference type="EMBL" id="GLB42707.1"/>
    </source>
</evidence>
<dbReference type="InterPro" id="IPR050167">
    <property type="entry name" value="Ser_Thr_protein_kinase"/>
</dbReference>
<gene>
    <name evidence="2" type="ORF">LshimejAT787_1201560</name>
</gene>
<dbReference type="Gene3D" id="1.10.510.10">
    <property type="entry name" value="Transferase(Phosphotransferase) domain 1"/>
    <property type="match status" value="1"/>
</dbReference>
<name>A0A9P3PWT4_LYOSH</name>
<feature type="domain" description="Protein kinase" evidence="1">
    <location>
        <begin position="64"/>
        <end position="331"/>
    </location>
</feature>
<dbReference type="SUPFAM" id="SSF56112">
    <property type="entry name" value="Protein kinase-like (PK-like)"/>
    <property type="match status" value="1"/>
</dbReference>
<evidence type="ECO:0000313" key="3">
    <source>
        <dbReference type="Proteomes" id="UP001063166"/>
    </source>
</evidence>
<dbReference type="PANTHER" id="PTHR23257">
    <property type="entry name" value="SERINE-THREONINE PROTEIN KINASE"/>
    <property type="match status" value="1"/>
</dbReference>
<dbReference type="GO" id="GO:0005524">
    <property type="term" value="F:ATP binding"/>
    <property type="evidence" value="ECO:0007669"/>
    <property type="project" value="InterPro"/>
</dbReference>
<reference evidence="2" key="1">
    <citation type="submission" date="2022-07" db="EMBL/GenBank/DDBJ databases">
        <title>The genome of Lyophyllum shimeji provides insight into the initial evolution of ectomycorrhizal fungal genome.</title>
        <authorList>
            <person name="Kobayashi Y."/>
            <person name="Shibata T."/>
            <person name="Hirakawa H."/>
            <person name="Shigenobu S."/>
            <person name="Nishiyama T."/>
            <person name="Yamada A."/>
            <person name="Hasebe M."/>
            <person name="Kawaguchi M."/>
        </authorList>
    </citation>
    <scope>NUCLEOTIDE SEQUENCE</scope>
    <source>
        <strain evidence="2">AT787</strain>
    </source>
</reference>
<keyword evidence="3" id="KW-1185">Reference proteome</keyword>
<dbReference type="PROSITE" id="PS50011">
    <property type="entry name" value="PROTEIN_KINASE_DOM"/>
    <property type="match status" value="1"/>
</dbReference>
<dbReference type="InterPro" id="IPR011009">
    <property type="entry name" value="Kinase-like_dom_sf"/>
</dbReference>
<dbReference type="EMBL" id="BRPK01000012">
    <property type="protein sequence ID" value="GLB42707.1"/>
    <property type="molecule type" value="Genomic_DNA"/>
</dbReference>
<sequence>MTPTTGHSVISNAVFRAERQRIIDATEANIARTNLYHNVYRLDIPNITYMDVWYTRDDDDPLYVSIMDEPGTLSGNILRLLVDLPSLQTHSKIEGNTIRPIPYRSPPECGCDTQDIRHHGKIRALPVVAFDETIHFAKISKYKSEVANLLKVKDTGGSPRVIELLGRTQDGRLVFPRHETGFNASRIAKPLTIALLKRWAVQLAEAVCFLHSIGIIHRDLHVRNVLVTKDKQNMILCDLECRWGSDDAPEICPDDWDYERPYTEKSDVYCFGKMLNDVIMGAEPKNPWVSWSAPAPFSSIVETCKAEDPDDRPTMQEAKAMLEAILVHDDE</sequence>
<proteinExistence type="predicted"/>
<dbReference type="InterPro" id="IPR001245">
    <property type="entry name" value="Ser-Thr/Tyr_kinase_cat_dom"/>
</dbReference>
<dbReference type="Pfam" id="PF07714">
    <property type="entry name" value="PK_Tyr_Ser-Thr"/>
    <property type="match status" value="1"/>
</dbReference>
<evidence type="ECO:0000259" key="1">
    <source>
        <dbReference type="PROSITE" id="PS50011"/>
    </source>
</evidence>
<comment type="caution">
    <text evidence="2">The sequence shown here is derived from an EMBL/GenBank/DDBJ whole genome shotgun (WGS) entry which is preliminary data.</text>
</comment>
<protein>
    <recommendedName>
        <fullName evidence="1">Protein kinase domain-containing protein</fullName>
    </recommendedName>
</protein>